<accession>A0ABZ0ZLH9</accession>
<evidence type="ECO:0000313" key="3">
    <source>
        <dbReference type="Proteomes" id="UP001327225"/>
    </source>
</evidence>
<feature type="transmembrane region" description="Helical" evidence="1">
    <location>
        <begin position="249"/>
        <end position="269"/>
    </location>
</feature>
<organism evidence="2 3">
    <name type="scientific">Nocardioides bizhenqiangii</name>
    <dbReference type="NCBI Taxonomy" id="3095076"/>
    <lineage>
        <taxon>Bacteria</taxon>
        <taxon>Bacillati</taxon>
        <taxon>Actinomycetota</taxon>
        <taxon>Actinomycetes</taxon>
        <taxon>Propionibacteriales</taxon>
        <taxon>Nocardioidaceae</taxon>
        <taxon>Nocardioides</taxon>
    </lineage>
</organism>
<sequence>MADLLAGDLVGKDPALSRLRPYRAVLASRARSQRAYRVSFGLDLASSALIGVVELAEIWVLFHSVTSLGGLDFAQILLVFGLADLCFSLADMTFGHCDNLPTYLRAGTLDVFYLRPQPLLLQLVTSDISLRRLARAAVGLVALVAGLALNDIAWSPAHVLLLVVAVVSGYAVFAGMFVWAGGAQFFLVDGAETTNAFVYGGRYAATQPASVWNRPLWAVFGFFFPMAFTGFLPALWLLGIAPPYGLPDWLGWCAPLAAAWTWLLALASWRLGVRHYQGGGG</sequence>
<keyword evidence="3" id="KW-1185">Reference proteome</keyword>
<feature type="transmembrane region" description="Helical" evidence="1">
    <location>
        <begin position="133"/>
        <end position="153"/>
    </location>
</feature>
<keyword evidence="1" id="KW-1133">Transmembrane helix</keyword>
<dbReference type="InterPro" id="IPR010390">
    <property type="entry name" value="ABC-2_transporter-like"/>
</dbReference>
<name>A0ABZ0ZLH9_9ACTN</name>
<keyword evidence="1" id="KW-0472">Membrane</keyword>
<dbReference type="RefSeq" id="WP_322455400.1">
    <property type="nucleotide sequence ID" value="NZ_CP141059.1"/>
</dbReference>
<feature type="transmembrane region" description="Helical" evidence="1">
    <location>
        <begin position="73"/>
        <end position="90"/>
    </location>
</feature>
<proteinExistence type="predicted"/>
<feature type="transmembrane region" description="Helical" evidence="1">
    <location>
        <begin position="159"/>
        <end position="180"/>
    </location>
</feature>
<dbReference type="PANTHER" id="PTHR36833">
    <property type="entry name" value="SLR0610 PROTEIN-RELATED"/>
    <property type="match status" value="1"/>
</dbReference>
<evidence type="ECO:0000313" key="2">
    <source>
        <dbReference type="EMBL" id="WQQ24900.1"/>
    </source>
</evidence>
<reference evidence="3" key="1">
    <citation type="submission" date="2023-12" db="EMBL/GenBank/DDBJ databases">
        <title>Novel species in genus Nocardioides.</title>
        <authorList>
            <person name="Zhou H."/>
        </authorList>
    </citation>
    <scope>NUCLEOTIDE SEQUENCE [LARGE SCALE GENOMIC DNA]</scope>
    <source>
        <strain evidence="3">HM61</strain>
    </source>
</reference>
<dbReference type="Proteomes" id="UP001327225">
    <property type="component" value="Chromosome"/>
</dbReference>
<feature type="transmembrane region" description="Helical" evidence="1">
    <location>
        <begin position="38"/>
        <end position="61"/>
    </location>
</feature>
<dbReference type="PANTHER" id="PTHR36833:SF1">
    <property type="entry name" value="INTEGRAL MEMBRANE TRANSPORT PROTEIN"/>
    <property type="match status" value="1"/>
</dbReference>
<feature type="transmembrane region" description="Helical" evidence="1">
    <location>
        <begin position="216"/>
        <end position="237"/>
    </location>
</feature>
<keyword evidence="1" id="KW-0812">Transmembrane</keyword>
<dbReference type="EMBL" id="CP141059">
    <property type="protein sequence ID" value="WQQ24900.1"/>
    <property type="molecule type" value="Genomic_DNA"/>
</dbReference>
<protein>
    <submittedName>
        <fullName evidence="2">ABC-2 family transporter protein</fullName>
    </submittedName>
</protein>
<evidence type="ECO:0000256" key="1">
    <source>
        <dbReference type="SAM" id="Phobius"/>
    </source>
</evidence>
<dbReference type="Pfam" id="PF06182">
    <property type="entry name" value="ABC2_membrane_6"/>
    <property type="match status" value="1"/>
</dbReference>
<gene>
    <name evidence="2" type="ORF">SHK19_13090</name>
</gene>